<accession>A0A512E2V1</accession>
<reference evidence="1 2" key="1">
    <citation type="submission" date="2019-07" db="EMBL/GenBank/DDBJ databases">
        <title>Whole genome shotgun sequence of Skermanella aerolata NBRC 106429.</title>
        <authorList>
            <person name="Hosoyama A."/>
            <person name="Uohara A."/>
            <person name="Ohji S."/>
            <person name="Ichikawa N."/>
        </authorList>
    </citation>
    <scope>NUCLEOTIDE SEQUENCE [LARGE SCALE GENOMIC DNA]</scope>
    <source>
        <strain evidence="1 2">NBRC 106429</strain>
    </source>
</reference>
<name>A0A512E2V1_9PROT</name>
<dbReference type="RefSeq" id="WP_044437626.1">
    <property type="nucleotide sequence ID" value="NZ_BJYZ01000060.1"/>
</dbReference>
<protein>
    <submittedName>
        <fullName evidence="1">Uncharacterized protein</fullName>
    </submittedName>
</protein>
<sequence length="83" mass="9049">MTFAALMVAANDSKNAQNPGREIAQACKIWREAEPQDALLLKAAIAWELASDRRAQPANEAEVRKRCGQIEEATAAQRAAKVD</sequence>
<gene>
    <name evidence="1" type="ORF">SAE02_72060</name>
</gene>
<organism evidence="1 2">
    <name type="scientific">Skermanella aerolata</name>
    <dbReference type="NCBI Taxonomy" id="393310"/>
    <lineage>
        <taxon>Bacteria</taxon>
        <taxon>Pseudomonadati</taxon>
        <taxon>Pseudomonadota</taxon>
        <taxon>Alphaproteobacteria</taxon>
        <taxon>Rhodospirillales</taxon>
        <taxon>Azospirillaceae</taxon>
        <taxon>Skermanella</taxon>
    </lineage>
</organism>
<proteinExistence type="predicted"/>
<dbReference type="AlphaFoldDB" id="A0A512E2V1"/>
<evidence type="ECO:0000313" key="1">
    <source>
        <dbReference type="EMBL" id="GEO43058.1"/>
    </source>
</evidence>
<comment type="caution">
    <text evidence="1">The sequence shown here is derived from an EMBL/GenBank/DDBJ whole genome shotgun (WGS) entry which is preliminary data.</text>
</comment>
<dbReference type="Proteomes" id="UP000321523">
    <property type="component" value="Unassembled WGS sequence"/>
</dbReference>
<keyword evidence="2" id="KW-1185">Reference proteome</keyword>
<dbReference type="EMBL" id="BJYZ01000060">
    <property type="protein sequence ID" value="GEO43058.1"/>
    <property type="molecule type" value="Genomic_DNA"/>
</dbReference>
<evidence type="ECO:0000313" key="2">
    <source>
        <dbReference type="Proteomes" id="UP000321523"/>
    </source>
</evidence>